<dbReference type="PROSITE" id="PS51257">
    <property type="entry name" value="PROKAR_LIPOPROTEIN"/>
    <property type="match status" value="1"/>
</dbReference>
<dbReference type="EMBL" id="JAIRAU010000029">
    <property type="protein sequence ID" value="MBZ5712275.1"/>
    <property type="molecule type" value="Genomic_DNA"/>
</dbReference>
<evidence type="ECO:0000256" key="1">
    <source>
        <dbReference type="SAM" id="MobiDB-lite"/>
    </source>
</evidence>
<feature type="region of interest" description="Disordered" evidence="1">
    <location>
        <begin position="19"/>
        <end position="95"/>
    </location>
</feature>
<protein>
    <submittedName>
        <fullName evidence="2">Uncharacterized protein</fullName>
    </submittedName>
</protein>
<sequence>MSKNYLIGVCVLLACSGSGKGETDTAVASDTSTSTITSATTTTMTTGPTTGTDGTSSTTAEPTTTEAPTSTSTSTTDTTAPATATETTTTTTTTTGGGTCVPLMCDGKTYACGDCMDNDGDGLLDLADPECVSPCDDREDSFATGLPGDNMDPCKQDCFFDGNSGGGAGDCAWDLKCDPKSPGGDKCPYDENFNNCPAEQPQECIDTCQVPNGCDCFGCCTVEVDGMTYDIFLGDLDCSLANIDSCRQCTKNPDCDDECHPEECEVCFGETEPPPGCDESSCDGDAQPCEIDEMGQSDCPEGLFCQTGCCQAIIPG</sequence>
<keyword evidence="3" id="KW-1185">Reference proteome</keyword>
<proteinExistence type="predicted"/>
<accession>A0ABS7TVI0</accession>
<evidence type="ECO:0000313" key="2">
    <source>
        <dbReference type="EMBL" id="MBZ5712275.1"/>
    </source>
</evidence>
<gene>
    <name evidence="2" type="ORF">K7C98_23790</name>
</gene>
<dbReference type="RefSeq" id="WP_224194037.1">
    <property type="nucleotide sequence ID" value="NZ_JAIRAU010000029.1"/>
</dbReference>
<feature type="compositionally biased region" description="Low complexity" evidence="1">
    <location>
        <begin position="24"/>
        <end position="94"/>
    </location>
</feature>
<name>A0ABS7TVI0_9BACT</name>
<evidence type="ECO:0000313" key="3">
    <source>
        <dbReference type="Proteomes" id="UP001139031"/>
    </source>
</evidence>
<organism evidence="2 3">
    <name type="scientific">Nannocystis pusilla</name>
    <dbReference type="NCBI Taxonomy" id="889268"/>
    <lineage>
        <taxon>Bacteria</taxon>
        <taxon>Pseudomonadati</taxon>
        <taxon>Myxococcota</taxon>
        <taxon>Polyangia</taxon>
        <taxon>Nannocystales</taxon>
        <taxon>Nannocystaceae</taxon>
        <taxon>Nannocystis</taxon>
    </lineage>
</organism>
<reference evidence="2" key="1">
    <citation type="submission" date="2021-08" db="EMBL/GenBank/DDBJ databases">
        <authorList>
            <person name="Stevens D.C."/>
        </authorList>
    </citation>
    <scope>NUCLEOTIDE SEQUENCE</scope>
    <source>
        <strain evidence="2">DSM 53165</strain>
    </source>
</reference>
<comment type="caution">
    <text evidence="2">The sequence shown here is derived from an EMBL/GenBank/DDBJ whole genome shotgun (WGS) entry which is preliminary data.</text>
</comment>
<dbReference type="Proteomes" id="UP001139031">
    <property type="component" value="Unassembled WGS sequence"/>
</dbReference>